<dbReference type="Proteomes" id="UP001332192">
    <property type="component" value="Chromosome"/>
</dbReference>
<reference evidence="1 2" key="1">
    <citation type="journal article" date="2024" name="Front. Microbiol.">
        <title>Novel thermophilic genera Geochorda gen. nov. and Carboxydochorda gen. nov. from the deep terrestrial subsurface reveal the ecophysiological diversity in the class Limnochordia.</title>
        <authorList>
            <person name="Karnachuk O.V."/>
            <person name="Lukina A.P."/>
            <person name="Avakyan M.R."/>
            <person name="Kadnikov V.V."/>
            <person name="Begmatov S."/>
            <person name="Beletsky A.V."/>
            <person name="Vlasova K.G."/>
            <person name="Novikov A.A."/>
            <person name="Shcherbakova V.A."/>
            <person name="Mardanov A.V."/>
            <person name="Ravin N.V."/>
        </authorList>
    </citation>
    <scope>NUCLEOTIDE SEQUENCE [LARGE SCALE GENOMIC DNA]</scope>
    <source>
        <strain evidence="1 2">L945</strain>
    </source>
</reference>
<dbReference type="Pfam" id="PF07900">
    <property type="entry name" value="DUF1670"/>
    <property type="match status" value="1"/>
</dbReference>
<evidence type="ECO:0000313" key="1">
    <source>
        <dbReference type="EMBL" id="WRP16172.1"/>
    </source>
</evidence>
<accession>A0ABZ1BTR3</accession>
<dbReference type="RefSeq" id="WP_324715445.1">
    <property type="nucleotide sequence ID" value="NZ_CP141615.1"/>
</dbReference>
<evidence type="ECO:0000313" key="2">
    <source>
        <dbReference type="Proteomes" id="UP001332192"/>
    </source>
</evidence>
<sequence>MHSVQAKSLPGLLARELREGFGRSQLEAQVLAARSVQWLRGLGASALPGQVQLSVPATPSRRYSRRYRRPCMVSAVDVSADTEAWEAFGLAAMQRGRLVRWLHETYRQGGWASLAELAAWANLTPTALQARLAPLRREGIWLPHVGTKDPGAGGWMWEPYLVARYLAEGQAEHLRRHWGVPLAAWEAILRRFAATVKAMEAGHDMDTVAAWQGLSLQEVSQFGQLARRHRRRPRLGELLDAYGRALPHEATAGPAIEEELTRDYGFSPVAARLYRARLEELAASFRRPPRDGELCMLAISADEGARARLEEARHVPVRLSWLTASDLALGPQSEHPTRVAELKFARLVRYATEARAQGALLSLPDLAVLMGIHVDAIRRQLQAHPEVVVPTRGRVKDIGRGVTHRTRIVELYLQMHTESEIVDRTGHSYESVEAYLKEFARVMMLADRGLNTVMIRRVTGRSMRLVEAYLELYRRYDQPAYLFRLAQLRQVFAREPVLRAKKGALPSRIGEGRR</sequence>
<keyword evidence="2" id="KW-1185">Reference proteome</keyword>
<gene>
    <name evidence="1" type="ORF">U7230_08645</name>
</gene>
<dbReference type="EMBL" id="CP141615">
    <property type="protein sequence ID" value="WRP16172.1"/>
    <property type="molecule type" value="Genomic_DNA"/>
</dbReference>
<organism evidence="1 2">
    <name type="scientific">Carboxydichorda subterranea</name>
    <dbReference type="NCBI Taxonomy" id="3109565"/>
    <lineage>
        <taxon>Bacteria</taxon>
        <taxon>Bacillati</taxon>
        <taxon>Bacillota</taxon>
        <taxon>Limnochordia</taxon>
        <taxon>Limnochordales</taxon>
        <taxon>Geochordaceae</taxon>
        <taxon>Carboxydichorda</taxon>
    </lineage>
</organism>
<name>A0ABZ1BTR3_9FIRM</name>
<dbReference type="InterPro" id="IPR012872">
    <property type="entry name" value="DUF1670"/>
</dbReference>
<proteinExistence type="predicted"/>
<protein>
    <submittedName>
        <fullName evidence="1">DUF1670 domain-containing protein</fullName>
    </submittedName>
</protein>